<dbReference type="Gene3D" id="1.25.40.10">
    <property type="entry name" value="Tetratricopeptide repeat domain"/>
    <property type="match status" value="1"/>
</dbReference>
<dbReference type="InterPro" id="IPR011990">
    <property type="entry name" value="TPR-like_helical_dom_sf"/>
</dbReference>
<reference evidence="2" key="1">
    <citation type="submission" date="2021-05" db="EMBL/GenBank/DDBJ databases">
        <authorList>
            <person name="Tigano A."/>
        </authorList>
    </citation>
    <scope>NUCLEOTIDE SEQUENCE</scope>
</reference>
<keyword evidence="1" id="KW-0802">TPR repeat</keyword>
<evidence type="ECO:0000313" key="3">
    <source>
        <dbReference type="Proteomes" id="UP000677803"/>
    </source>
</evidence>
<dbReference type="EMBL" id="CAJRST010037777">
    <property type="protein sequence ID" value="CAG6003358.1"/>
    <property type="molecule type" value="Genomic_DNA"/>
</dbReference>
<dbReference type="AlphaFoldDB" id="A0A8S4BL02"/>
<dbReference type="PANTHER" id="PTHR46540:SF1">
    <property type="entry name" value="TETRATRICOPEPTIDE REPEAT PROTEIN 12"/>
    <property type="match status" value="1"/>
</dbReference>
<feature type="repeat" description="TPR" evidence="1">
    <location>
        <begin position="131"/>
        <end position="164"/>
    </location>
</feature>
<dbReference type="PANTHER" id="PTHR46540">
    <property type="entry name" value="TETRATRICOPEPTIDE REPEAT PROTEIN 12"/>
    <property type="match status" value="1"/>
</dbReference>
<dbReference type="SMART" id="SM00028">
    <property type="entry name" value="TPR"/>
    <property type="match status" value="3"/>
</dbReference>
<evidence type="ECO:0000313" key="2">
    <source>
        <dbReference type="EMBL" id="CAG6003358.1"/>
    </source>
</evidence>
<accession>A0A8S4BL02</accession>
<sequence length="660" mass="74314">MQQKAMAKADCYIKAFDEPCRTKINKTAINTNPPRQPCLNFMKIMQKDAEDRQMKRLARVTKATALKDKGNEAYTKEDYETAVKYYSDGLAEVRDMQPLYTNRAQAYIKLGRYKEAISDCEWALKCNERCIKAYVHMGKAYLGLKKYNEARNSFEKMQEIEPWREKMVKEYLHLVHMEENRESQEMTAWQELNKGERKCAAVPQLLEQLSRPSQMALYYCGGFEILSQAVNECTGQTLFRLNNGFSIVSSNDTVRSCLLQNTNDPESQELCVSVLKLWRIICLENDENQKMLMTCPVTRQSIVQLVISDHVAVKRECLELIGLYSKTSHGRRLAIENLNLHNLVRNLMVCISEPKHEQETTASCILENFATEKRFCIQLRNVLTDSVIVPLTKMLTNFGKSHQHIPPSLISALGSLVRDDVIRENVALNEECWKAFMAAVRLCSASKHKETLYLFLGLIINLSTVTSPVIQEHAVLLCDCCIGLLKDADGGIITRATGVLSVILPQSSEAVQHVIQGKVIRTMCRLLKRNGQAATKYAIKTLAVCTAASDLAREELLKSDKKLSILRHLLSSSCDEMVSGNAALCLAHCFELDGVATCLLGTDIVLLLLRHAAGDAERTTVQQNAAIALGKLCRSEPRHLDRLRELHGIEILHSCAKLIS</sequence>
<dbReference type="InterPro" id="IPR016024">
    <property type="entry name" value="ARM-type_fold"/>
</dbReference>
<organism evidence="2 3">
    <name type="scientific">Menidia menidia</name>
    <name type="common">Atlantic silverside</name>
    <dbReference type="NCBI Taxonomy" id="238744"/>
    <lineage>
        <taxon>Eukaryota</taxon>
        <taxon>Metazoa</taxon>
        <taxon>Chordata</taxon>
        <taxon>Craniata</taxon>
        <taxon>Vertebrata</taxon>
        <taxon>Euteleostomi</taxon>
        <taxon>Actinopterygii</taxon>
        <taxon>Neopterygii</taxon>
        <taxon>Teleostei</taxon>
        <taxon>Neoteleostei</taxon>
        <taxon>Acanthomorphata</taxon>
        <taxon>Ovalentaria</taxon>
        <taxon>Atherinomorphae</taxon>
        <taxon>Atheriniformes</taxon>
        <taxon>Atherinopsidae</taxon>
        <taxon>Menidiinae</taxon>
        <taxon>Menidia</taxon>
    </lineage>
</organism>
<dbReference type="OrthoDB" id="629492at2759"/>
<dbReference type="SUPFAM" id="SSF48371">
    <property type="entry name" value="ARM repeat"/>
    <property type="match status" value="1"/>
</dbReference>
<dbReference type="Proteomes" id="UP000677803">
    <property type="component" value="Unassembled WGS sequence"/>
</dbReference>
<dbReference type="InterPro" id="IPR019734">
    <property type="entry name" value="TPR_rpt"/>
</dbReference>
<proteinExistence type="predicted"/>
<dbReference type="GO" id="GO:0070286">
    <property type="term" value="P:axonemal dynein complex assembly"/>
    <property type="evidence" value="ECO:0007669"/>
    <property type="project" value="TreeGrafter"/>
</dbReference>
<keyword evidence="3" id="KW-1185">Reference proteome</keyword>
<dbReference type="SUPFAM" id="SSF48452">
    <property type="entry name" value="TPR-like"/>
    <property type="match status" value="1"/>
</dbReference>
<dbReference type="GO" id="GO:0005813">
    <property type="term" value="C:centrosome"/>
    <property type="evidence" value="ECO:0007669"/>
    <property type="project" value="TreeGrafter"/>
</dbReference>
<dbReference type="GO" id="GO:0005737">
    <property type="term" value="C:cytoplasm"/>
    <property type="evidence" value="ECO:0007669"/>
    <property type="project" value="TreeGrafter"/>
</dbReference>
<dbReference type="PROSITE" id="PS50005">
    <property type="entry name" value="TPR"/>
    <property type="match status" value="1"/>
</dbReference>
<comment type="caution">
    <text evidence="2">The sequence shown here is derived from an EMBL/GenBank/DDBJ whole genome shotgun (WGS) entry which is preliminary data.</text>
</comment>
<dbReference type="GO" id="GO:0007288">
    <property type="term" value="P:sperm axoneme assembly"/>
    <property type="evidence" value="ECO:0007669"/>
    <property type="project" value="TreeGrafter"/>
</dbReference>
<gene>
    <name evidence="2" type="ORF">MMEN_LOCUS18405</name>
</gene>
<dbReference type="InterPro" id="IPR011989">
    <property type="entry name" value="ARM-like"/>
</dbReference>
<dbReference type="Gene3D" id="1.25.10.10">
    <property type="entry name" value="Leucine-rich Repeat Variant"/>
    <property type="match status" value="2"/>
</dbReference>
<name>A0A8S4BL02_9TELE</name>
<protein>
    <submittedName>
        <fullName evidence="2">(Atlantic silverside) hypothetical protein</fullName>
    </submittedName>
</protein>
<evidence type="ECO:0000256" key="1">
    <source>
        <dbReference type="PROSITE-ProRule" id="PRU00339"/>
    </source>
</evidence>
<dbReference type="Pfam" id="PF12895">
    <property type="entry name" value="ANAPC3"/>
    <property type="match status" value="1"/>
</dbReference>
<dbReference type="InterPro" id="IPR043195">
    <property type="entry name" value="TTC12"/>
</dbReference>